<dbReference type="EMBL" id="LAZR01010617">
    <property type="protein sequence ID" value="KKM66016.1"/>
    <property type="molecule type" value="Genomic_DNA"/>
</dbReference>
<sequence length="38" mass="4077">MLLKELVTEGTWAAPQTLEQAQELAKLLQNPLPAGTAT</sequence>
<comment type="caution">
    <text evidence="1">The sequence shown here is derived from an EMBL/GenBank/DDBJ whole genome shotgun (WGS) entry which is preliminary data.</text>
</comment>
<protein>
    <submittedName>
        <fullName evidence="1">Uncharacterized protein</fullName>
    </submittedName>
</protein>
<proteinExistence type="predicted"/>
<dbReference type="AlphaFoldDB" id="A0A0F9JU65"/>
<evidence type="ECO:0000313" key="1">
    <source>
        <dbReference type="EMBL" id="KKM66016.1"/>
    </source>
</evidence>
<accession>A0A0F9JU65</accession>
<gene>
    <name evidence="1" type="ORF">LCGC14_1485500</name>
</gene>
<feature type="non-terminal residue" evidence="1">
    <location>
        <position position="38"/>
    </location>
</feature>
<organism evidence="1">
    <name type="scientific">marine sediment metagenome</name>
    <dbReference type="NCBI Taxonomy" id="412755"/>
    <lineage>
        <taxon>unclassified sequences</taxon>
        <taxon>metagenomes</taxon>
        <taxon>ecological metagenomes</taxon>
    </lineage>
</organism>
<name>A0A0F9JU65_9ZZZZ</name>
<reference evidence="1" key="1">
    <citation type="journal article" date="2015" name="Nature">
        <title>Complex archaea that bridge the gap between prokaryotes and eukaryotes.</title>
        <authorList>
            <person name="Spang A."/>
            <person name="Saw J.H."/>
            <person name="Jorgensen S.L."/>
            <person name="Zaremba-Niedzwiedzka K."/>
            <person name="Martijn J."/>
            <person name="Lind A.E."/>
            <person name="van Eijk R."/>
            <person name="Schleper C."/>
            <person name="Guy L."/>
            <person name="Ettema T.J."/>
        </authorList>
    </citation>
    <scope>NUCLEOTIDE SEQUENCE</scope>
</reference>